<dbReference type="Pfam" id="PF16209">
    <property type="entry name" value="PhoLip_ATPase_N"/>
    <property type="match status" value="1"/>
</dbReference>
<comment type="caution">
    <text evidence="2">The sequence shown here is derived from an EMBL/GenBank/DDBJ whole genome shotgun (WGS) entry which is preliminary data.</text>
</comment>
<dbReference type="InterPro" id="IPR032631">
    <property type="entry name" value="P-type_ATPase_N"/>
</dbReference>
<feature type="non-terminal residue" evidence="2">
    <location>
        <position position="119"/>
    </location>
</feature>
<evidence type="ECO:0000259" key="1">
    <source>
        <dbReference type="Pfam" id="PF16209"/>
    </source>
</evidence>
<dbReference type="GO" id="GO:0045332">
    <property type="term" value="P:phospholipid translocation"/>
    <property type="evidence" value="ECO:0007669"/>
    <property type="project" value="TreeGrafter"/>
</dbReference>
<reference evidence="2 3" key="1">
    <citation type="submission" date="2020-04" db="EMBL/GenBank/DDBJ databases">
        <title>Perkinsus olseni comparative genomics.</title>
        <authorList>
            <person name="Bogema D.R."/>
        </authorList>
    </citation>
    <scope>NUCLEOTIDE SEQUENCE [LARGE SCALE GENOMIC DNA]</scope>
    <source>
        <strain evidence="2 3">ATCC PRA-207</strain>
    </source>
</reference>
<dbReference type="EMBL" id="JABANO010016857">
    <property type="protein sequence ID" value="KAF4734464.1"/>
    <property type="molecule type" value="Genomic_DNA"/>
</dbReference>
<dbReference type="OMA" id="ITMVPLI"/>
<evidence type="ECO:0000313" key="2">
    <source>
        <dbReference type="EMBL" id="KAF4734464.1"/>
    </source>
</evidence>
<dbReference type="SUPFAM" id="SSF81665">
    <property type="entry name" value="Calcium ATPase, transmembrane domain M"/>
    <property type="match status" value="1"/>
</dbReference>
<dbReference type="GO" id="GO:0140326">
    <property type="term" value="F:ATPase-coupled intramembrane lipid transporter activity"/>
    <property type="evidence" value="ECO:0007669"/>
    <property type="project" value="TreeGrafter"/>
</dbReference>
<accession>A0A7J6SND4</accession>
<dbReference type="GO" id="GO:0005886">
    <property type="term" value="C:plasma membrane"/>
    <property type="evidence" value="ECO:0007669"/>
    <property type="project" value="TreeGrafter"/>
</dbReference>
<sequence>SFVDLATGSRKIFAKVAEETRLEFPPNKVRNSKYRWWNFLPTALYLQFRQAINFYFLVIIVLRSIPSLSSLRPVSDAMALFFVVSVSILREGLEDFHAHKEDDRINSASCFARRRDPEG</sequence>
<evidence type="ECO:0000313" key="3">
    <source>
        <dbReference type="Proteomes" id="UP000553632"/>
    </source>
</evidence>
<dbReference type="PANTHER" id="PTHR24092">
    <property type="entry name" value="PROBABLE PHOSPHOLIPID-TRANSPORTING ATPASE"/>
    <property type="match status" value="1"/>
</dbReference>
<organism evidence="2 3">
    <name type="scientific">Perkinsus olseni</name>
    <name type="common">Perkinsus atlanticus</name>
    <dbReference type="NCBI Taxonomy" id="32597"/>
    <lineage>
        <taxon>Eukaryota</taxon>
        <taxon>Sar</taxon>
        <taxon>Alveolata</taxon>
        <taxon>Perkinsozoa</taxon>
        <taxon>Perkinsea</taxon>
        <taxon>Perkinsida</taxon>
        <taxon>Perkinsidae</taxon>
        <taxon>Perkinsus</taxon>
    </lineage>
</organism>
<dbReference type="AlphaFoldDB" id="A0A7J6SND4"/>
<feature type="domain" description="P-type ATPase N-terminal" evidence="1">
    <location>
        <begin position="19"/>
        <end position="75"/>
    </location>
</feature>
<protein>
    <recommendedName>
        <fullName evidence="1">P-type ATPase N-terminal domain-containing protein</fullName>
    </recommendedName>
</protein>
<dbReference type="Proteomes" id="UP000553632">
    <property type="component" value="Unassembled WGS sequence"/>
</dbReference>
<keyword evidence="3" id="KW-1185">Reference proteome</keyword>
<gene>
    <name evidence="2" type="ORF">FOZ63_020596</name>
</gene>
<dbReference type="InterPro" id="IPR023298">
    <property type="entry name" value="ATPase_P-typ_TM_dom_sf"/>
</dbReference>
<name>A0A7J6SND4_PEROL</name>
<feature type="non-terminal residue" evidence="2">
    <location>
        <position position="1"/>
    </location>
</feature>
<proteinExistence type="predicted"/>